<dbReference type="GO" id="GO:0005886">
    <property type="term" value="C:plasma membrane"/>
    <property type="evidence" value="ECO:0007669"/>
    <property type="project" value="TreeGrafter"/>
</dbReference>
<evidence type="ECO:0000256" key="3">
    <source>
        <dbReference type="ARBA" id="ARBA00022692"/>
    </source>
</evidence>
<dbReference type="Pfam" id="PF02133">
    <property type="entry name" value="Transp_cyt_pur"/>
    <property type="match status" value="1"/>
</dbReference>
<dbReference type="EMBL" id="JAHLUX010000001">
    <property type="protein sequence ID" value="KAG7821533.1"/>
    <property type="molecule type" value="Genomic_DNA"/>
</dbReference>
<evidence type="ECO:0000256" key="1">
    <source>
        <dbReference type="ARBA" id="ARBA00004141"/>
    </source>
</evidence>
<dbReference type="InterPro" id="IPR001248">
    <property type="entry name" value="Pur-cyt_permease"/>
</dbReference>
<dbReference type="PANTHER" id="PTHR30618:SF4">
    <property type="entry name" value="ALLANTOIN PERMEASE"/>
    <property type="match status" value="1"/>
</dbReference>
<gene>
    <name evidence="8" type="ORF">KL928_000008</name>
</gene>
<feature type="transmembrane region" description="Helical" evidence="7">
    <location>
        <begin position="396"/>
        <end position="421"/>
    </location>
</feature>
<dbReference type="PANTHER" id="PTHR30618">
    <property type="entry name" value="NCS1 FAMILY PURINE/PYRIMIDINE TRANSPORTER"/>
    <property type="match status" value="1"/>
</dbReference>
<feature type="transmembrane region" description="Helical" evidence="7">
    <location>
        <begin position="279"/>
        <end position="299"/>
    </location>
</feature>
<feature type="transmembrane region" description="Helical" evidence="7">
    <location>
        <begin position="173"/>
        <end position="189"/>
    </location>
</feature>
<feature type="transmembrane region" description="Helical" evidence="7">
    <location>
        <begin position="441"/>
        <end position="463"/>
    </location>
</feature>
<dbReference type="Gene3D" id="1.10.4160.10">
    <property type="entry name" value="Hydantoin permease"/>
    <property type="match status" value="1"/>
</dbReference>
<comment type="subcellular location">
    <subcellularLocation>
        <location evidence="1">Membrane</location>
        <topology evidence="1">Multi-pass membrane protein</topology>
    </subcellularLocation>
</comment>
<name>A0AAN6DIL3_PICAN</name>
<proteinExistence type="inferred from homology"/>
<feature type="transmembrane region" description="Helical" evidence="7">
    <location>
        <begin position="240"/>
        <end position="258"/>
    </location>
</feature>
<sequence length="565" mass="62141">MVSFVRLRKAVELKSSKLGKTPATPWINDDIVPLPPHRRTWDMWTFMGFWAINNLCISNYQVGSTLISIGNSVWMAMVANVIGRIIICLMAILNGQVGAEYHIGYPVFSRCVWGMRGSYIAIVQRIMLGVVWLSTQSWTGGLCISLILSSLAPGYQNMKNTMPASTHMETKEFVGFVIYCVLMCGMIYVPPEKSSRLLTTLNVMTGATLFGMMVYCLKAAHGAGPLLSEPAQANTAWDKGWAIMAGIKTTIGTIAVGLTNQPDYNRFAKSPKDPLIGQIVSILFYGSVVPLIGCLTTSASAKLYPDTDGGIWNPPLLAARWLDDDYNAKSRAGAFFCGVGLLAGQLAINTVDNAFSAGMDFSGLFPKFLTLRRGAYVGLCISILIQPWQLLSTASVFINVMSAYAVLLGAMTGIMVCDYWAVRKRKLKLMDMFEPSSRSIYWFNGGFNWRSFAAWVIGFAPLMPGFVNACNSNIEIPSGAKHLYQLAFIYGFIVSFLLHYCFNRLSPPSGLGELDTVNPFGTFTEQEARNLGICWDESEESDAVEHENLEKPPSKADVKVKEVSL</sequence>
<accession>A0AAN6DIL3</accession>
<feature type="transmembrane region" description="Helical" evidence="7">
    <location>
        <begin position="483"/>
        <end position="502"/>
    </location>
</feature>
<dbReference type="GO" id="GO:0015205">
    <property type="term" value="F:nucleobase transmembrane transporter activity"/>
    <property type="evidence" value="ECO:0007669"/>
    <property type="project" value="TreeGrafter"/>
</dbReference>
<evidence type="ECO:0000256" key="2">
    <source>
        <dbReference type="ARBA" id="ARBA00008974"/>
    </source>
</evidence>
<keyword evidence="3 7" id="KW-0812">Transmembrane</keyword>
<dbReference type="InterPro" id="IPR045225">
    <property type="entry name" value="Uracil/uridine/allantoin_perm"/>
</dbReference>
<evidence type="ECO:0000256" key="6">
    <source>
        <dbReference type="SAM" id="MobiDB-lite"/>
    </source>
</evidence>
<keyword evidence="4 7" id="KW-1133">Transmembrane helix</keyword>
<comment type="caution">
    <text evidence="8">The sequence shown here is derived from an EMBL/GenBank/DDBJ whole genome shotgun (WGS) entry which is preliminary data.</text>
</comment>
<evidence type="ECO:0000256" key="4">
    <source>
        <dbReference type="ARBA" id="ARBA00022989"/>
    </source>
</evidence>
<feature type="region of interest" description="Disordered" evidence="6">
    <location>
        <begin position="544"/>
        <end position="565"/>
    </location>
</feature>
<feature type="transmembrane region" description="Helical" evidence="7">
    <location>
        <begin position="74"/>
        <end position="93"/>
    </location>
</feature>
<dbReference type="Proteomes" id="UP001196530">
    <property type="component" value="Unassembled WGS sequence"/>
</dbReference>
<comment type="similarity">
    <text evidence="2">Belongs to the purine-cytosine permease (2.A.39) family.</text>
</comment>
<dbReference type="CDD" id="cd11482">
    <property type="entry name" value="SLC-NCS1sbd_NRT1-like"/>
    <property type="match status" value="1"/>
</dbReference>
<evidence type="ECO:0000256" key="5">
    <source>
        <dbReference type="ARBA" id="ARBA00023136"/>
    </source>
</evidence>
<dbReference type="AlphaFoldDB" id="A0AAN6DIL3"/>
<evidence type="ECO:0008006" key="10">
    <source>
        <dbReference type="Google" id="ProtNLM"/>
    </source>
</evidence>
<evidence type="ECO:0000313" key="9">
    <source>
        <dbReference type="Proteomes" id="UP001196530"/>
    </source>
</evidence>
<keyword evidence="5 7" id="KW-0472">Membrane</keyword>
<feature type="transmembrane region" description="Helical" evidence="7">
    <location>
        <begin position="126"/>
        <end position="153"/>
    </location>
</feature>
<feature type="transmembrane region" description="Helical" evidence="7">
    <location>
        <begin position="371"/>
        <end position="390"/>
    </location>
</feature>
<dbReference type="GeneID" id="66124059"/>
<evidence type="ECO:0000256" key="7">
    <source>
        <dbReference type="SAM" id="Phobius"/>
    </source>
</evidence>
<evidence type="ECO:0000313" key="8">
    <source>
        <dbReference type="EMBL" id="KAG7821533.1"/>
    </source>
</evidence>
<organism evidence="8 9">
    <name type="scientific">Pichia angusta</name>
    <name type="common">Yeast</name>
    <name type="synonym">Hansenula polymorpha</name>
    <dbReference type="NCBI Taxonomy" id="870730"/>
    <lineage>
        <taxon>Eukaryota</taxon>
        <taxon>Fungi</taxon>
        <taxon>Dikarya</taxon>
        <taxon>Ascomycota</taxon>
        <taxon>Saccharomycotina</taxon>
        <taxon>Pichiomycetes</taxon>
        <taxon>Pichiales</taxon>
        <taxon>Pichiaceae</taxon>
        <taxon>Ogataea</taxon>
    </lineage>
</organism>
<reference evidence="8" key="1">
    <citation type="journal article" date="2021" name="G3 (Bethesda)">
        <title>Genomic diversity, chromosomal rearrangements, and interspecies hybridization in the ogataea polymorpha species complex.</title>
        <authorList>
            <person name="Hanson S.J."/>
            <person name="Cinneide E.O."/>
            <person name="Salzberg L.I."/>
            <person name="Wolfe K.H."/>
            <person name="McGowan J."/>
            <person name="Fitzpatrick D.A."/>
            <person name="Matlin K."/>
        </authorList>
    </citation>
    <scope>NUCLEOTIDE SEQUENCE</scope>
    <source>
        <strain evidence="8">61-244</strain>
    </source>
</reference>
<feature type="transmembrane region" description="Helical" evidence="7">
    <location>
        <begin position="201"/>
        <end position="220"/>
    </location>
</feature>
<protein>
    <recommendedName>
        <fullName evidence="10">Uracil permease</fullName>
    </recommendedName>
</protein>
<dbReference type="RefSeq" id="XP_043061903.1">
    <property type="nucleotide sequence ID" value="XM_043206534.1"/>
</dbReference>